<dbReference type="AlphaFoldDB" id="A0A8B9SU45"/>
<organism evidence="1 2">
    <name type="scientific">Anas platyrhynchos</name>
    <name type="common">Mallard</name>
    <name type="synonym">Anas boschas</name>
    <dbReference type="NCBI Taxonomy" id="8839"/>
    <lineage>
        <taxon>Eukaryota</taxon>
        <taxon>Metazoa</taxon>
        <taxon>Chordata</taxon>
        <taxon>Craniata</taxon>
        <taxon>Vertebrata</taxon>
        <taxon>Euteleostomi</taxon>
        <taxon>Archelosauria</taxon>
        <taxon>Archosauria</taxon>
        <taxon>Dinosauria</taxon>
        <taxon>Saurischia</taxon>
        <taxon>Theropoda</taxon>
        <taxon>Coelurosauria</taxon>
        <taxon>Aves</taxon>
        <taxon>Neognathae</taxon>
        <taxon>Galloanserae</taxon>
        <taxon>Anseriformes</taxon>
        <taxon>Anatidae</taxon>
        <taxon>Anatinae</taxon>
        <taxon>Anas</taxon>
    </lineage>
</organism>
<proteinExistence type="predicted"/>
<accession>A0A8B9SU45</accession>
<evidence type="ECO:0000313" key="2">
    <source>
        <dbReference type="Proteomes" id="UP000694400"/>
    </source>
</evidence>
<protein>
    <recommendedName>
        <fullName evidence="3">Sushi domain-containing protein</fullName>
    </recommendedName>
</protein>
<evidence type="ECO:0000313" key="1">
    <source>
        <dbReference type="Ensembl" id="ENSAPLP00020011281.1"/>
    </source>
</evidence>
<dbReference type="Proteomes" id="UP000694400">
    <property type="component" value="Chromosome Z"/>
</dbReference>
<reference evidence="1" key="3">
    <citation type="submission" date="2025-09" db="UniProtKB">
        <authorList>
            <consortium name="Ensembl"/>
        </authorList>
    </citation>
    <scope>IDENTIFICATION</scope>
</reference>
<evidence type="ECO:0008006" key="3">
    <source>
        <dbReference type="Google" id="ProtNLM"/>
    </source>
</evidence>
<dbReference type="Ensembl" id="ENSAPLT00020012150.1">
    <property type="protein sequence ID" value="ENSAPLP00020011281.1"/>
    <property type="gene ID" value="ENSAPLG00020008326.1"/>
</dbReference>
<name>A0A8B9SU45_ANAPL</name>
<reference evidence="1" key="1">
    <citation type="submission" date="2019-08" db="EMBL/GenBank/DDBJ databases">
        <title>Three high-quality genomes provides insights into domestication of ducks.</title>
        <authorList>
            <person name="Hou Z.C."/>
            <person name="Zhu F."/>
            <person name="Yin Z.T."/>
            <person name="Zhang F."/>
        </authorList>
    </citation>
    <scope>NUCLEOTIDE SEQUENCE [LARGE SCALE GENOMIC DNA]</scope>
</reference>
<reference evidence="1" key="2">
    <citation type="submission" date="2025-08" db="UniProtKB">
        <authorList>
            <consortium name="Ensembl"/>
        </authorList>
    </citation>
    <scope>IDENTIFICATION</scope>
</reference>
<sequence length="346" mass="37175">MVVPCPTSAPTPQLNPLLPHPGTCQKRLWDPRLRLAPEQELYKENAEVTLSCPEGFKPSFTHIRCAGGVQTAEHSGFVDRTTWLGRKSTGVWIPIEGPVECLETCRKPSWDPRLRLAPEQEEYKENEEVTLSCPEAFEPSFTHIKCSREDQPISTGKPVYREVWKGKGSGGAWTRIHSMVQCVGKRGARSSLGALSAGGCRGRCQRQWEAAPPPAQGSPCVPRGARAGRGLVAASVPEGPGRRGCGSQLGAVAGADPSCPHPLPGAVLQKLLHVMSHSSIPHRSVPGQGSPATSHALPCMASPCPASTFPSCWCRKMPEAPLGPQINLCPRHGILHRRCSGDGELP</sequence>